<dbReference type="Proteomes" id="UP000280792">
    <property type="component" value="Unassembled WGS sequence"/>
</dbReference>
<accession>A0A3P3VQI8</accession>
<reference evidence="1 2" key="1">
    <citation type="submission" date="2018-08" db="EMBL/GenBank/DDBJ databases">
        <authorList>
            <person name="Khan S.A."/>
        </authorList>
    </citation>
    <scope>NUCLEOTIDE SEQUENCE [LARGE SCALE GENOMIC DNA]</scope>
    <source>
        <strain evidence="1 2">GTF-13</strain>
    </source>
</reference>
<dbReference type="Pfam" id="PF06073">
    <property type="entry name" value="DUF934"/>
    <property type="match status" value="1"/>
</dbReference>
<protein>
    <submittedName>
        <fullName evidence="1">DUF934 domain-containing protein</fullName>
    </submittedName>
</protein>
<dbReference type="PIRSF" id="PIRSF030820">
    <property type="entry name" value="UCP030820"/>
    <property type="match status" value="1"/>
</dbReference>
<name>A0A3P3VQI8_9GAMM</name>
<evidence type="ECO:0000313" key="2">
    <source>
        <dbReference type="Proteomes" id="UP000280792"/>
    </source>
</evidence>
<dbReference type="RefSeq" id="WP_125015311.1">
    <property type="nucleotide sequence ID" value="NZ_QWEZ01000001.1"/>
</dbReference>
<keyword evidence="2" id="KW-1185">Reference proteome</keyword>
<dbReference type="InterPro" id="IPR008318">
    <property type="entry name" value="UCP030820"/>
</dbReference>
<dbReference type="EMBL" id="QWEZ01000001">
    <property type="protein sequence ID" value="RRJ84880.1"/>
    <property type="molecule type" value="Genomic_DNA"/>
</dbReference>
<gene>
    <name evidence="1" type="ORF">D0544_07270</name>
</gene>
<proteinExistence type="predicted"/>
<evidence type="ECO:0000313" key="1">
    <source>
        <dbReference type="EMBL" id="RRJ84880.1"/>
    </source>
</evidence>
<dbReference type="AlphaFoldDB" id="A0A3P3VQI8"/>
<sequence>MPKLIKNRRLVEDEFSIKWSAEESDPSGKLLVSLEEWQARRDELLASTGTHGVWLKPDDEPELLVEDLSQLPVIAVQFPAFTDGRGYSLARLLRERYGYEGELRAVGDVLRDQLFYMHRCGFDSFAIREDRDAEDALAALDEFSDVYQSAVQQPLPLFRRR</sequence>
<comment type="caution">
    <text evidence="1">The sequence shown here is derived from an EMBL/GenBank/DDBJ whole genome shotgun (WGS) entry which is preliminary data.</text>
</comment>
<reference evidence="1 2" key="2">
    <citation type="submission" date="2018-12" db="EMBL/GenBank/DDBJ databases">
        <title>Simiduia agarivorans gen. nov., sp. nov., a marine, agarolytic bacterium isolated from shallow coastal water from Keelung, Taiwan.</title>
        <authorList>
            <person name="Shieh W.Y."/>
        </authorList>
    </citation>
    <scope>NUCLEOTIDE SEQUENCE [LARGE SCALE GENOMIC DNA]</scope>
    <source>
        <strain evidence="1 2">GTF-13</strain>
    </source>
</reference>
<organism evidence="1 2">
    <name type="scientific">Aestuariirhabdus litorea</name>
    <dbReference type="NCBI Taxonomy" id="2528527"/>
    <lineage>
        <taxon>Bacteria</taxon>
        <taxon>Pseudomonadati</taxon>
        <taxon>Pseudomonadota</taxon>
        <taxon>Gammaproteobacteria</taxon>
        <taxon>Oceanospirillales</taxon>
        <taxon>Aestuariirhabdaceae</taxon>
        <taxon>Aestuariirhabdus</taxon>
    </lineage>
</organism>